<feature type="compositionally biased region" description="Polar residues" evidence="7">
    <location>
        <begin position="1105"/>
        <end position="1123"/>
    </location>
</feature>
<accession>A0A813V5Q3</accession>
<evidence type="ECO:0000259" key="8">
    <source>
        <dbReference type="PROSITE" id="PS50039"/>
    </source>
</evidence>
<feature type="region of interest" description="Disordered" evidence="7">
    <location>
        <begin position="234"/>
        <end position="254"/>
    </location>
</feature>
<dbReference type="EMBL" id="CAJOBC010000779">
    <property type="protein sequence ID" value="CAF3624995.1"/>
    <property type="molecule type" value="Genomic_DNA"/>
</dbReference>
<feature type="compositionally biased region" description="Low complexity" evidence="7">
    <location>
        <begin position="481"/>
        <end position="504"/>
    </location>
</feature>
<evidence type="ECO:0000256" key="6">
    <source>
        <dbReference type="PROSITE-ProRule" id="PRU00089"/>
    </source>
</evidence>
<dbReference type="CDD" id="cd20032">
    <property type="entry name" value="FH_FOXO"/>
    <property type="match status" value="1"/>
</dbReference>
<gene>
    <name evidence="9" type="ORF">GPM918_LOCUS5398</name>
    <name evidence="10" type="ORF">OVA965_LOCUS25364</name>
    <name evidence="11" type="ORF">SRO942_LOCUS5398</name>
    <name evidence="12" type="ORF">TMI583_LOCUS26093</name>
</gene>
<keyword evidence="6" id="KW-0539">Nucleus</keyword>
<dbReference type="PROSITE" id="PS00658">
    <property type="entry name" value="FORK_HEAD_2"/>
    <property type="match status" value="1"/>
</dbReference>
<feature type="region of interest" description="Disordered" evidence="7">
    <location>
        <begin position="481"/>
        <end position="509"/>
    </location>
</feature>
<evidence type="ECO:0000256" key="2">
    <source>
        <dbReference type="ARBA" id="ARBA00022490"/>
    </source>
</evidence>
<dbReference type="SMART" id="SM00339">
    <property type="entry name" value="FH"/>
    <property type="match status" value="1"/>
</dbReference>
<dbReference type="PANTHER" id="PTHR45767">
    <property type="entry name" value="FORKHEAD BOX PROTEIN O"/>
    <property type="match status" value="1"/>
</dbReference>
<dbReference type="InterPro" id="IPR001766">
    <property type="entry name" value="Fork_head_dom"/>
</dbReference>
<evidence type="ECO:0000313" key="13">
    <source>
        <dbReference type="Proteomes" id="UP000663829"/>
    </source>
</evidence>
<evidence type="ECO:0000313" key="10">
    <source>
        <dbReference type="EMBL" id="CAF1230706.1"/>
    </source>
</evidence>
<feature type="region of interest" description="Disordered" evidence="7">
    <location>
        <begin position="1"/>
        <end position="54"/>
    </location>
</feature>
<feature type="DNA-binding region" description="Fork-head" evidence="6">
    <location>
        <begin position="109"/>
        <end position="212"/>
    </location>
</feature>
<dbReference type="PRINTS" id="PR00053">
    <property type="entry name" value="FORKHEAD"/>
</dbReference>
<evidence type="ECO:0000313" key="12">
    <source>
        <dbReference type="EMBL" id="CAF4038730.1"/>
    </source>
</evidence>
<comment type="caution">
    <text evidence="9">The sequence shown here is derived from an EMBL/GenBank/DDBJ whole genome shotgun (WGS) entry which is preliminary data.</text>
</comment>
<protein>
    <recommendedName>
        <fullName evidence="8">Fork-head domain-containing protein</fullName>
    </recommendedName>
</protein>
<feature type="region of interest" description="Disordered" evidence="7">
    <location>
        <begin position="726"/>
        <end position="813"/>
    </location>
</feature>
<organism evidence="9 13">
    <name type="scientific">Didymodactylos carnosus</name>
    <dbReference type="NCBI Taxonomy" id="1234261"/>
    <lineage>
        <taxon>Eukaryota</taxon>
        <taxon>Metazoa</taxon>
        <taxon>Spiralia</taxon>
        <taxon>Gnathifera</taxon>
        <taxon>Rotifera</taxon>
        <taxon>Eurotatoria</taxon>
        <taxon>Bdelloidea</taxon>
        <taxon>Philodinida</taxon>
        <taxon>Philodinidae</taxon>
        <taxon>Didymodactylos</taxon>
    </lineage>
</organism>
<dbReference type="InterPro" id="IPR036388">
    <property type="entry name" value="WH-like_DNA-bd_sf"/>
</dbReference>
<proteinExistence type="predicted"/>
<dbReference type="Proteomes" id="UP000681722">
    <property type="component" value="Unassembled WGS sequence"/>
</dbReference>
<evidence type="ECO:0000313" key="11">
    <source>
        <dbReference type="EMBL" id="CAF3624995.1"/>
    </source>
</evidence>
<dbReference type="GO" id="GO:0043565">
    <property type="term" value="F:sequence-specific DNA binding"/>
    <property type="evidence" value="ECO:0007669"/>
    <property type="project" value="InterPro"/>
</dbReference>
<dbReference type="GO" id="GO:0005634">
    <property type="term" value="C:nucleus"/>
    <property type="evidence" value="ECO:0007669"/>
    <property type="project" value="UniProtKB-SubCell"/>
</dbReference>
<sequence length="1140" mass="128168">MQPQHRSRRAYNEDDTSHYSDERSPSPSSSLTCSSYNNPKVNDRRESGSLVDLSSNGLNNYHRDRIRYSTWPRHRKERRDIIQEYDKRLGKSIVQELGIGINKTYRNPWGNLSYAQLITRAIESSPWKRLTLNEIYEWIIKFVPYFKDKIDPKSSWGWKNSIRHNLSLHNQFIRVPVVSSLSKGPVKYVWTINPSFKNNSPYKKYSLKRKRAAAAACLSSSTEHLLSSSLACESSSTNNQDERHQPLLNMSNYPSTKSIRLTSDYIHQLSPEQNHSNNNAKSSSSLNQLTLAAAAASAMSSFSDSSSHLQPYHGYASATQAAMINASLKQQQQKLVANPGTTNRQQSNHIYIDTKSSGNNIDNTSGLPFCFENGLPIPKKVPIRDRFKQDNLQQHSDWLLSYKLPPTSSPTSFTNGQQNTHNNRGSTKINESPSSSSSHRSPLNSSPRLKSTSLSSHPFFSSNSYYQNNAHSFDQRNARITNNYSSSTPSPPYNNNNNNNHSTHGFIRPPLFTSRINTSIKNGQISDIECLQKRTSSPNLNESARLSTLLNRSSSTRESSISPVEHDTYSTHNRDIKTQSRENNSSFSQSDQERFLVHSKFWHAAVTAANLSQTQQQPQQHHTSAINELQNYINRTGKMYLNPETLKMLPTPNTNNNGNYNTAEHGYGYKLIRSSYPNPASNLIPCFVRHNPSTNTNVLLPTSFQNKSSLENLNETLTAYNNYRRRSSGFSSTTSHGGASDEEVDLNETEESPPRKDSSTSNCSSGYESSSHLNHNGRQSPTTRSTSGSSITSDTSSSISHHYKTLSTTMEQAEDENGIATLSTITSANGIKTYDDERKLLAGGYVDELMDRIRKMPPKKRSKFYKMLDEERLKDINNSTSIRTETKIIEENKSTALVTISTAIADDDEEDRTLIEMDSKDSQKQKDETSEDDDVQNDDLLDERNYKDLQNKTNSPLSVLDLLAYCKQQQHENNNTKSNSLSDVLTNKLALNNTNENHLRLENLLLNNKNIGIINARTILRRMLQKPCPSSENGSPEPEIEPMDDDHQHHQQSLSNNDSNEDDDNDILEENKLSSGIIVQRSNSHNPSDDLSPLEFSSNSSSPETITTQHLNASSITTATSLFHPTRPSSTPSSLSTFSI</sequence>
<feature type="compositionally biased region" description="Low complexity" evidence="7">
    <location>
        <begin position="25"/>
        <end position="35"/>
    </location>
</feature>
<evidence type="ECO:0000256" key="4">
    <source>
        <dbReference type="ARBA" id="ARBA00023125"/>
    </source>
</evidence>
<keyword evidence="4 6" id="KW-0238">DNA-binding</keyword>
<feature type="domain" description="Fork-head" evidence="8">
    <location>
        <begin position="109"/>
        <end position="212"/>
    </location>
</feature>
<evidence type="ECO:0000256" key="5">
    <source>
        <dbReference type="ARBA" id="ARBA00023163"/>
    </source>
</evidence>
<dbReference type="SUPFAM" id="SSF46785">
    <property type="entry name" value="Winged helix' DNA-binding domain"/>
    <property type="match status" value="1"/>
</dbReference>
<dbReference type="InterPro" id="IPR030456">
    <property type="entry name" value="TF_fork_head_CS_2"/>
</dbReference>
<feature type="region of interest" description="Disordered" evidence="7">
    <location>
        <begin position="1080"/>
        <end position="1140"/>
    </location>
</feature>
<evidence type="ECO:0000256" key="7">
    <source>
        <dbReference type="SAM" id="MobiDB-lite"/>
    </source>
</evidence>
<dbReference type="GO" id="GO:0005737">
    <property type="term" value="C:cytoplasm"/>
    <property type="evidence" value="ECO:0007669"/>
    <property type="project" value="UniProtKB-SubCell"/>
</dbReference>
<keyword evidence="5" id="KW-0804">Transcription</keyword>
<dbReference type="Proteomes" id="UP000682733">
    <property type="component" value="Unassembled WGS sequence"/>
</dbReference>
<feature type="compositionally biased region" description="Low complexity" evidence="7">
    <location>
        <begin position="432"/>
        <end position="454"/>
    </location>
</feature>
<feature type="compositionally biased region" description="Basic and acidic residues" evidence="7">
    <location>
        <begin position="10"/>
        <end position="24"/>
    </location>
</feature>
<evidence type="ECO:0000313" key="9">
    <source>
        <dbReference type="EMBL" id="CAF0837748.1"/>
    </source>
</evidence>
<evidence type="ECO:0000256" key="1">
    <source>
        <dbReference type="ARBA" id="ARBA00004496"/>
    </source>
</evidence>
<dbReference type="Pfam" id="PF00250">
    <property type="entry name" value="Forkhead"/>
    <property type="match status" value="1"/>
</dbReference>
<feature type="compositionally biased region" description="Acidic residues" evidence="7">
    <location>
        <begin position="740"/>
        <end position="751"/>
    </location>
</feature>
<feature type="compositionally biased region" description="Low complexity" evidence="7">
    <location>
        <begin position="1091"/>
        <end position="1104"/>
    </location>
</feature>
<feature type="compositionally biased region" description="Basic and acidic residues" evidence="7">
    <location>
        <begin position="564"/>
        <end position="580"/>
    </location>
</feature>
<feature type="compositionally biased region" description="Low complexity" evidence="7">
    <location>
        <begin position="1125"/>
        <end position="1140"/>
    </location>
</feature>
<dbReference type="Proteomes" id="UP000663829">
    <property type="component" value="Unassembled WGS sequence"/>
</dbReference>
<feature type="compositionally biased region" description="Low complexity" evidence="7">
    <location>
        <begin position="728"/>
        <end position="738"/>
    </location>
</feature>
<dbReference type="InterPro" id="IPR036390">
    <property type="entry name" value="WH_DNA-bd_sf"/>
</dbReference>
<reference evidence="9" key="1">
    <citation type="submission" date="2021-02" db="EMBL/GenBank/DDBJ databases">
        <authorList>
            <person name="Nowell W R."/>
        </authorList>
    </citation>
    <scope>NUCLEOTIDE SEQUENCE</scope>
</reference>
<comment type="subcellular location">
    <subcellularLocation>
        <location evidence="1">Cytoplasm</location>
    </subcellularLocation>
    <subcellularLocation>
        <location evidence="6">Nucleus</location>
    </subcellularLocation>
</comment>
<dbReference type="OrthoDB" id="5954824at2759"/>
<feature type="compositionally biased region" description="Acidic residues" evidence="7">
    <location>
        <begin position="929"/>
        <end position="941"/>
    </location>
</feature>
<dbReference type="EMBL" id="CAJNOK010015706">
    <property type="protein sequence ID" value="CAF1230706.1"/>
    <property type="molecule type" value="Genomic_DNA"/>
</dbReference>
<feature type="region of interest" description="Disordered" evidence="7">
    <location>
        <begin position="535"/>
        <end position="590"/>
    </location>
</feature>
<keyword evidence="2" id="KW-0963">Cytoplasm</keyword>
<feature type="compositionally biased region" description="Polar residues" evidence="7">
    <location>
        <begin position="759"/>
        <end position="779"/>
    </location>
</feature>
<dbReference type="PROSITE" id="PS50039">
    <property type="entry name" value="FORK_HEAD_3"/>
    <property type="match status" value="1"/>
</dbReference>
<feature type="region of interest" description="Disordered" evidence="7">
    <location>
        <begin position="401"/>
        <end position="454"/>
    </location>
</feature>
<feature type="compositionally biased region" description="Polar residues" evidence="7">
    <location>
        <begin position="581"/>
        <end position="590"/>
    </location>
</feature>
<evidence type="ECO:0000256" key="3">
    <source>
        <dbReference type="ARBA" id="ARBA00023015"/>
    </source>
</evidence>
<dbReference type="AlphaFoldDB" id="A0A813V5Q3"/>
<feature type="compositionally biased region" description="Low complexity" evidence="7">
    <location>
        <begin position="543"/>
        <end position="562"/>
    </location>
</feature>
<dbReference type="Proteomes" id="UP000677228">
    <property type="component" value="Unassembled WGS sequence"/>
</dbReference>
<name>A0A813V5Q3_9BILA</name>
<dbReference type="GO" id="GO:0003700">
    <property type="term" value="F:DNA-binding transcription factor activity"/>
    <property type="evidence" value="ECO:0007669"/>
    <property type="project" value="InterPro"/>
</dbReference>
<feature type="compositionally biased region" description="Basic and acidic residues" evidence="7">
    <location>
        <begin position="912"/>
        <end position="928"/>
    </location>
</feature>
<dbReference type="EMBL" id="CAJOBA010037253">
    <property type="protein sequence ID" value="CAF4038730.1"/>
    <property type="molecule type" value="Genomic_DNA"/>
</dbReference>
<dbReference type="EMBL" id="CAJNOQ010000779">
    <property type="protein sequence ID" value="CAF0837748.1"/>
    <property type="molecule type" value="Genomic_DNA"/>
</dbReference>
<feature type="compositionally biased region" description="Polar residues" evidence="7">
    <location>
        <begin position="409"/>
        <end position="431"/>
    </location>
</feature>
<keyword evidence="13" id="KW-1185">Reference proteome</keyword>
<feature type="region of interest" description="Disordered" evidence="7">
    <location>
        <begin position="1026"/>
        <end position="1067"/>
    </location>
</feature>
<dbReference type="Gene3D" id="1.10.10.10">
    <property type="entry name" value="Winged helix-like DNA-binding domain superfamily/Winged helix DNA-binding domain"/>
    <property type="match status" value="1"/>
</dbReference>
<keyword evidence="3" id="KW-0805">Transcription regulation</keyword>
<feature type="region of interest" description="Disordered" evidence="7">
    <location>
        <begin position="909"/>
        <end position="952"/>
    </location>
</feature>
<feature type="compositionally biased region" description="Low complexity" evidence="7">
    <location>
        <begin position="780"/>
        <end position="800"/>
    </location>
</feature>